<reference evidence="1" key="1">
    <citation type="submission" date="2017-02" db="UniProtKB">
        <authorList>
            <consortium name="WormBaseParasite"/>
        </authorList>
    </citation>
    <scope>IDENTIFICATION</scope>
</reference>
<protein>
    <submittedName>
        <fullName evidence="1">Ovule protein</fullName>
    </submittedName>
</protein>
<dbReference type="WBParaSite" id="ASIM_0001990501-mRNA-1">
    <property type="protein sequence ID" value="ASIM_0001990501-mRNA-1"/>
    <property type="gene ID" value="ASIM_0001990501"/>
</dbReference>
<accession>A0A0M3KFZ3</accession>
<proteinExistence type="predicted"/>
<sequence>LQKETIHIQILSHRSNNPATVIVSGNLRPLRMTAVVEVRLVCTLTRMHNNSSNINQVISDVHS</sequence>
<organism evidence="1">
    <name type="scientific">Anisakis simplex</name>
    <name type="common">Herring worm</name>
    <dbReference type="NCBI Taxonomy" id="6269"/>
    <lineage>
        <taxon>Eukaryota</taxon>
        <taxon>Metazoa</taxon>
        <taxon>Ecdysozoa</taxon>
        <taxon>Nematoda</taxon>
        <taxon>Chromadorea</taxon>
        <taxon>Rhabditida</taxon>
        <taxon>Spirurina</taxon>
        <taxon>Ascaridomorpha</taxon>
        <taxon>Ascaridoidea</taxon>
        <taxon>Anisakidae</taxon>
        <taxon>Anisakis</taxon>
        <taxon>Anisakis simplex complex</taxon>
    </lineage>
</organism>
<dbReference type="AlphaFoldDB" id="A0A0M3KFZ3"/>
<name>A0A0M3KFZ3_ANISI</name>
<evidence type="ECO:0000313" key="1">
    <source>
        <dbReference type="WBParaSite" id="ASIM_0001990501-mRNA-1"/>
    </source>
</evidence>